<feature type="modified residue" description="N6-(pyridoxal phosphate)lysine" evidence="12">
    <location>
        <position position="206"/>
    </location>
</feature>
<dbReference type="GO" id="GO:0004400">
    <property type="term" value="F:histidinol-phosphate transaminase activity"/>
    <property type="evidence" value="ECO:0007669"/>
    <property type="project" value="UniProtKB-UniRule"/>
</dbReference>
<evidence type="ECO:0000256" key="11">
    <source>
        <dbReference type="ARBA" id="ARBA00047481"/>
    </source>
</evidence>
<keyword evidence="7 12" id="KW-0028">Amino-acid biosynthesis</keyword>
<accession>A0A840CSI3</accession>
<proteinExistence type="inferred from homology"/>
<dbReference type="UniPathway" id="UPA00031">
    <property type="reaction ID" value="UER00012"/>
</dbReference>
<dbReference type="SUPFAM" id="SSF53383">
    <property type="entry name" value="PLP-dependent transferases"/>
    <property type="match status" value="1"/>
</dbReference>
<name>A0A840CSI3_9BACE</name>
<comment type="cofactor">
    <cofactor evidence="1 12">
        <name>pyridoxal 5'-phosphate</name>
        <dbReference type="ChEBI" id="CHEBI:597326"/>
    </cofactor>
</comment>
<comment type="caution">
    <text evidence="14">The sequence shown here is derived from an EMBL/GenBank/DDBJ whole genome shotgun (WGS) entry which is preliminary data.</text>
</comment>
<comment type="pathway">
    <text evidence="2 12">Amino-acid biosynthesis; L-histidine biosynthesis; L-histidine from 5-phospho-alpha-D-ribose 1-diphosphate: step 7/9.</text>
</comment>
<keyword evidence="10 12" id="KW-0368">Histidine biosynthesis</keyword>
<dbReference type="InterPro" id="IPR015424">
    <property type="entry name" value="PyrdxlP-dep_Trfase"/>
</dbReference>
<feature type="domain" description="Aminotransferase class I/classII large" evidence="13">
    <location>
        <begin position="46"/>
        <end position="341"/>
    </location>
</feature>
<dbReference type="HAMAP" id="MF_01023">
    <property type="entry name" value="HisC_aminotrans_2"/>
    <property type="match status" value="1"/>
</dbReference>
<dbReference type="GO" id="GO:0030170">
    <property type="term" value="F:pyridoxal phosphate binding"/>
    <property type="evidence" value="ECO:0007669"/>
    <property type="project" value="InterPro"/>
</dbReference>
<dbReference type="RefSeq" id="WP_044161059.1">
    <property type="nucleotide sequence ID" value="NZ_JACIER010000002.1"/>
</dbReference>
<dbReference type="InterPro" id="IPR015422">
    <property type="entry name" value="PyrdxlP-dep_Trfase_small"/>
</dbReference>
<evidence type="ECO:0000256" key="2">
    <source>
        <dbReference type="ARBA" id="ARBA00005011"/>
    </source>
</evidence>
<dbReference type="CDD" id="cd00609">
    <property type="entry name" value="AAT_like"/>
    <property type="match status" value="1"/>
</dbReference>
<dbReference type="GO" id="GO:0000105">
    <property type="term" value="P:L-histidine biosynthetic process"/>
    <property type="evidence" value="ECO:0007669"/>
    <property type="project" value="UniProtKB-UniRule"/>
</dbReference>
<dbReference type="PROSITE" id="PS00599">
    <property type="entry name" value="AA_TRANSFER_CLASS_2"/>
    <property type="match status" value="1"/>
</dbReference>
<evidence type="ECO:0000256" key="1">
    <source>
        <dbReference type="ARBA" id="ARBA00001933"/>
    </source>
</evidence>
<evidence type="ECO:0000256" key="12">
    <source>
        <dbReference type="HAMAP-Rule" id="MF_01023"/>
    </source>
</evidence>
<evidence type="ECO:0000256" key="10">
    <source>
        <dbReference type="ARBA" id="ARBA00023102"/>
    </source>
</evidence>
<dbReference type="EC" id="2.6.1.9" evidence="12"/>
<dbReference type="NCBIfam" id="TIGR01141">
    <property type="entry name" value="hisC"/>
    <property type="match status" value="1"/>
</dbReference>
<evidence type="ECO:0000256" key="6">
    <source>
        <dbReference type="ARBA" id="ARBA00022576"/>
    </source>
</evidence>
<keyword evidence="15" id="KW-1185">Reference proteome</keyword>
<evidence type="ECO:0000256" key="3">
    <source>
        <dbReference type="ARBA" id="ARBA00005189"/>
    </source>
</evidence>
<dbReference type="InterPro" id="IPR015421">
    <property type="entry name" value="PyrdxlP-dep_Trfase_major"/>
</dbReference>
<sequence length="346" mass="39391">MKTLKELTRPNIWELKPYSSARDEYKGAVASVFLDANENPYSLPHNRYPDPLQRDLKTELSKIKKVSPEHIFLGNGSDEAIDLVYRAFCEPEKDNVVAIDPTYGMYQVCADVNNVEYRKVLLNDKFQFSAEDLLAATDEHTKLIFLCSPNNPTGNDLNGSEIEKVLSKFEGLVILDEAYNDFSATPSFLRNLEQYPNLVILQTFSKAWGSAAIRLGMAFASEGIIGILNKIKYPYNVNQLTQQQAMELLRKYYEVERWVTSLKEEREVLTHAFKKLSCTEKIFPSDANFFLARVTDAVKIYNYLVGLGIIVRNRNSIALCGNCLRVTVGTRRENEILIEALQKYKG</sequence>
<dbReference type="AlphaFoldDB" id="A0A840CSI3"/>
<evidence type="ECO:0000256" key="5">
    <source>
        <dbReference type="ARBA" id="ARBA00011738"/>
    </source>
</evidence>
<dbReference type="Gene3D" id="3.40.640.10">
    <property type="entry name" value="Type I PLP-dependent aspartate aminotransferase-like (Major domain)"/>
    <property type="match status" value="1"/>
</dbReference>
<evidence type="ECO:0000313" key="15">
    <source>
        <dbReference type="Proteomes" id="UP000560658"/>
    </source>
</evidence>
<gene>
    <name evidence="12" type="primary">hisC</name>
    <name evidence="14" type="ORF">GGR06_000742</name>
</gene>
<comment type="subunit">
    <text evidence="5 12">Homodimer.</text>
</comment>
<reference evidence="14" key="1">
    <citation type="submission" date="2020-08" db="EMBL/GenBank/DDBJ databases">
        <title>Genomic Encyclopedia of Type Strains, Phase IV (KMG-IV): sequencing the most valuable type-strain genomes for metagenomic binning, comparative biology and taxonomic classification.</title>
        <authorList>
            <person name="Goeker M."/>
        </authorList>
    </citation>
    <scope>NUCLEOTIDE SEQUENCE [LARGE SCALE GENOMIC DNA]</scope>
    <source>
        <strain evidence="14">DSM 105720</strain>
    </source>
</reference>
<evidence type="ECO:0000256" key="8">
    <source>
        <dbReference type="ARBA" id="ARBA00022679"/>
    </source>
</evidence>
<keyword evidence="9 12" id="KW-0663">Pyridoxal phosphate</keyword>
<evidence type="ECO:0000313" key="14">
    <source>
        <dbReference type="EMBL" id="MBB4042977.1"/>
    </source>
</evidence>
<dbReference type="Pfam" id="PF00155">
    <property type="entry name" value="Aminotran_1_2"/>
    <property type="match status" value="1"/>
</dbReference>
<dbReference type="EMBL" id="JACIER010000002">
    <property type="protein sequence ID" value="MBB4042977.1"/>
    <property type="molecule type" value="Genomic_DNA"/>
</dbReference>
<dbReference type="InterPro" id="IPR004839">
    <property type="entry name" value="Aminotransferase_I/II_large"/>
</dbReference>
<protein>
    <recommendedName>
        <fullName evidence="12">Histidinol-phosphate aminotransferase</fullName>
        <ecNumber evidence="12">2.6.1.9</ecNumber>
    </recommendedName>
    <alternativeName>
        <fullName evidence="12">Imidazole acetol-phosphate transaminase</fullName>
    </alternativeName>
</protein>
<comment type="pathway">
    <text evidence="3">Lipid metabolism.</text>
</comment>
<comment type="similarity">
    <text evidence="4 12">Belongs to the class-II pyridoxal-phosphate-dependent aminotransferase family. Histidinol-phosphate aminotransferase subfamily.</text>
</comment>
<comment type="catalytic activity">
    <reaction evidence="11 12">
        <text>L-histidinol phosphate + 2-oxoglutarate = 3-(imidazol-4-yl)-2-oxopropyl phosphate + L-glutamate</text>
        <dbReference type="Rhea" id="RHEA:23744"/>
        <dbReference type="ChEBI" id="CHEBI:16810"/>
        <dbReference type="ChEBI" id="CHEBI:29985"/>
        <dbReference type="ChEBI" id="CHEBI:57766"/>
        <dbReference type="ChEBI" id="CHEBI:57980"/>
        <dbReference type="EC" id="2.6.1.9"/>
    </reaction>
</comment>
<dbReference type="Proteomes" id="UP000560658">
    <property type="component" value="Unassembled WGS sequence"/>
</dbReference>
<dbReference type="InterPro" id="IPR005861">
    <property type="entry name" value="HisP_aminotrans"/>
</dbReference>
<evidence type="ECO:0000256" key="4">
    <source>
        <dbReference type="ARBA" id="ARBA00007970"/>
    </source>
</evidence>
<keyword evidence="6 12" id="KW-0032">Aminotransferase</keyword>
<keyword evidence="8 12" id="KW-0808">Transferase</keyword>
<evidence type="ECO:0000256" key="9">
    <source>
        <dbReference type="ARBA" id="ARBA00022898"/>
    </source>
</evidence>
<dbReference type="InterPro" id="IPR001917">
    <property type="entry name" value="Aminotrans_II_pyridoxalP_BS"/>
</dbReference>
<dbReference type="PANTHER" id="PTHR42885:SF2">
    <property type="entry name" value="HISTIDINOL-PHOSPHATE AMINOTRANSFERASE"/>
    <property type="match status" value="1"/>
</dbReference>
<organism evidence="14 15">
    <name type="scientific">Bacteroides reticulotermitis</name>
    <dbReference type="NCBI Taxonomy" id="1133319"/>
    <lineage>
        <taxon>Bacteria</taxon>
        <taxon>Pseudomonadati</taxon>
        <taxon>Bacteroidota</taxon>
        <taxon>Bacteroidia</taxon>
        <taxon>Bacteroidales</taxon>
        <taxon>Bacteroidaceae</taxon>
        <taxon>Bacteroides</taxon>
    </lineage>
</organism>
<dbReference type="PANTHER" id="PTHR42885">
    <property type="entry name" value="HISTIDINOL-PHOSPHATE AMINOTRANSFERASE-RELATED"/>
    <property type="match status" value="1"/>
</dbReference>
<dbReference type="Gene3D" id="3.90.1150.10">
    <property type="entry name" value="Aspartate Aminotransferase, domain 1"/>
    <property type="match status" value="1"/>
</dbReference>
<evidence type="ECO:0000256" key="7">
    <source>
        <dbReference type="ARBA" id="ARBA00022605"/>
    </source>
</evidence>
<evidence type="ECO:0000259" key="13">
    <source>
        <dbReference type="Pfam" id="PF00155"/>
    </source>
</evidence>